<evidence type="ECO:0000256" key="1">
    <source>
        <dbReference type="SAM" id="MobiDB-lite"/>
    </source>
</evidence>
<dbReference type="AlphaFoldDB" id="A0A1C0U4P4"/>
<name>A0A1C0U4P4_9GAMM</name>
<comment type="caution">
    <text evidence="3">The sequence shown here is derived from an EMBL/GenBank/DDBJ whole genome shotgun (WGS) entry which is preliminary data.</text>
</comment>
<reference evidence="3 4" key="1">
    <citation type="submission" date="2015-12" db="EMBL/GenBank/DDBJ databases">
        <title>Genome comparisons provide insights into the role of secondary metabolites in the pathogenic phase of the Photorhabdus life cycle.</title>
        <authorList>
            <person name="Tobias N.J."/>
            <person name="Mishra B."/>
            <person name="Gupta D.K."/>
            <person name="Thines M."/>
            <person name="Stinear T.P."/>
            <person name="Bode H.B."/>
        </authorList>
    </citation>
    <scope>NUCLEOTIDE SEQUENCE [LARGE SCALE GENOMIC DNA]</scope>
    <source>
        <strain evidence="3 4">PB68.1</strain>
    </source>
</reference>
<proteinExistence type="predicted"/>
<keyword evidence="2" id="KW-1133">Transmembrane helix</keyword>
<keyword evidence="2" id="KW-0812">Transmembrane</keyword>
<evidence type="ECO:0000256" key="2">
    <source>
        <dbReference type="SAM" id="Phobius"/>
    </source>
</evidence>
<accession>A0A1C0U4P4</accession>
<sequence length="65" mass="6913">MKTESEPSAIWRMPFSLLHSTGLRVAIAAGLLLIATLGEPSLISPQGLRDEAPLDTQASRAMPPT</sequence>
<protein>
    <submittedName>
        <fullName evidence="3">Uncharacterized protein</fullName>
    </submittedName>
</protein>
<evidence type="ECO:0000313" key="4">
    <source>
        <dbReference type="Proteomes" id="UP000093476"/>
    </source>
</evidence>
<feature type="region of interest" description="Disordered" evidence="1">
    <location>
        <begin position="43"/>
        <end position="65"/>
    </location>
</feature>
<gene>
    <name evidence="3" type="ORF">Ppb6_01897</name>
</gene>
<dbReference type="EMBL" id="LOMY01000070">
    <property type="protein sequence ID" value="OCQ52897.1"/>
    <property type="molecule type" value="Genomic_DNA"/>
</dbReference>
<organism evidence="3 4">
    <name type="scientific">Photorhabdus australis subsp. thailandensis</name>
    <dbReference type="NCBI Taxonomy" id="2805096"/>
    <lineage>
        <taxon>Bacteria</taxon>
        <taxon>Pseudomonadati</taxon>
        <taxon>Pseudomonadota</taxon>
        <taxon>Gammaproteobacteria</taxon>
        <taxon>Enterobacterales</taxon>
        <taxon>Morganellaceae</taxon>
        <taxon>Photorhabdus</taxon>
    </lineage>
</organism>
<keyword evidence="2" id="KW-0472">Membrane</keyword>
<evidence type="ECO:0000313" key="3">
    <source>
        <dbReference type="EMBL" id="OCQ52897.1"/>
    </source>
</evidence>
<keyword evidence="4" id="KW-1185">Reference proteome</keyword>
<feature type="transmembrane region" description="Helical" evidence="2">
    <location>
        <begin position="21"/>
        <end position="38"/>
    </location>
</feature>
<dbReference type="Proteomes" id="UP000093476">
    <property type="component" value="Unassembled WGS sequence"/>
</dbReference>